<dbReference type="EMBL" id="JBBMFA010000062">
    <property type="protein sequence ID" value="MEQ2519653.1"/>
    <property type="molecule type" value="Genomic_DNA"/>
</dbReference>
<dbReference type="InterPro" id="IPR050312">
    <property type="entry name" value="IolE/XylAMocC-like"/>
</dbReference>
<organism evidence="2 3">
    <name type="scientific">Ruthenibacterium intestinale</name>
    <dbReference type="NCBI Taxonomy" id="3133163"/>
    <lineage>
        <taxon>Bacteria</taxon>
        <taxon>Bacillati</taxon>
        <taxon>Bacillota</taxon>
        <taxon>Clostridia</taxon>
        <taxon>Eubacteriales</taxon>
        <taxon>Oscillospiraceae</taxon>
        <taxon>Ruthenibacterium</taxon>
    </lineage>
</organism>
<dbReference type="InterPro" id="IPR036237">
    <property type="entry name" value="Xyl_isomerase-like_sf"/>
</dbReference>
<evidence type="ECO:0000313" key="2">
    <source>
        <dbReference type="EMBL" id="MEQ2519653.1"/>
    </source>
</evidence>
<dbReference type="InterPro" id="IPR013022">
    <property type="entry name" value="Xyl_isomerase-like_TIM-brl"/>
</dbReference>
<protein>
    <submittedName>
        <fullName evidence="2">TIM barrel protein</fullName>
    </submittedName>
</protein>
<name>A0ABV1GD71_9FIRM</name>
<gene>
    <name evidence="2" type="ORF">WMO24_04300</name>
</gene>
<keyword evidence="3" id="KW-1185">Reference proteome</keyword>
<reference evidence="2 3" key="1">
    <citation type="submission" date="2024-03" db="EMBL/GenBank/DDBJ databases">
        <title>Human intestinal bacterial collection.</title>
        <authorList>
            <person name="Pauvert C."/>
            <person name="Hitch T.C.A."/>
            <person name="Clavel T."/>
        </authorList>
    </citation>
    <scope>NUCLEOTIDE SEQUENCE [LARGE SCALE GENOMIC DNA]</scope>
    <source>
        <strain evidence="2 3">CLA-JM-H11</strain>
    </source>
</reference>
<dbReference type="RefSeq" id="WP_349215086.1">
    <property type="nucleotide sequence ID" value="NZ_JBBMFA010000062.1"/>
</dbReference>
<dbReference type="Proteomes" id="UP001477672">
    <property type="component" value="Unassembled WGS sequence"/>
</dbReference>
<feature type="domain" description="Xylose isomerase-like TIM barrel" evidence="1">
    <location>
        <begin position="28"/>
        <end position="279"/>
    </location>
</feature>
<dbReference type="Gene3D" id="3.20.20.150">
    <property type="entry name" value="Divalent-metal-dependent TIM barrel enzymes"/>
    <property type="match status" value="1"/>
</dbReference>
<sequence length="284" mass="32926">MSNITMQDIAVMSVQYVQHTFEFYLDSMRRCGLKNVDLWGGAPHFWRYDYASNQAVARRIAEMRRQIEDMGMKVVIYTPETLGYPFSYSNPQQALRDRTIDFMEASMEDALNFGTDKVFLNTGCHPRDLDREEGWKRTADSIGRLAARAERLGVKLVLEQLQPYESNLLLNLEDMKRMLREVNSPALVTCVDLVAMEVAGDTLEDFCTQLGDKIQWIHYSDSHHEILGTGEYGRAKLEGYIRTLEKHNYQNCIDLEINDSIYWEDPHASIQQSADYLRTFLPER</sequence>
<dbReference type="SUPFAM" id="SSF51658">
    <property type="entry name" value="Xylose isomerase-like"/>
    <property type="match status" value="1"/>
</dbReference>
<accession>A0ABV1GD71</accession>
<dbReference type="PANTHER" id="PTHR12110">
    <property type="entry name" value="HYDROXYPYRUVATE ISOMERASE"/>
    <property type="match status" value="1"/>
</dbReference>
<dbReference type="Pfam" id="PF01261">
    <property type="entry name" value="AP_endonuc_2"/>
    <property type="match status" value="1"/>
</dbReference>
<dbReference type="PANTHER" id="PTHR12110:SF41">
    <property type="entry name" value="INOSOSE DEHYDRATASE"/>
    <property type="match status" value="1"/>
</dbReference>
<evidence type="ECO:0000259" key="1">
    <source>
        <dbReference type="Pfam" id="PF01261"/>
    </source>
</evidence>
<proteinExistence type="predicted"/>
<comment type="caution">
    <text evidence="2">The sequence shown here is derived from an EMBL/GenBank/DDBJ whole genome shotgun (WGS) entry which is preliminary data.</text>
</comment>
<evidence type="ECO:0000313" key="3">
    <source>
        <dbReference type="Proteomes" id="UP001477672"/>
    </source>
</evidence>